<dbReference type="Proteomes" id="UP000054408">
    <property type="component" value="Unassembled WGS sequence"/>
</dbReference>
<feature type="region of interest" description="Disordered" evidence="4">
    <location>
        <begin position="2232"/>
        <end position="2269"/>
    </location>
</feature>
<evidence type="ECO:0000259" key="5">
    <source>
        <dbReference type="PROSITE" id="PS50186"/>
    </source>
</evidence>
<dbReference type="SMART" id="SM00368">
    <property type="entry name" value="LRR_RI"/>
    <property type="match status" value="6"/>
</dbReference>
<feature type="compositionally biased region" description="Gly residues" evidence="4">
    <location>
        <begin position="1473"/>
        <end position="1486"/>
    </location>
</feature>
<evidence type="ECO:0000256" key="3">
    <source>
        <dbReference type="ARBA" id="ARBA00022737"/>
    </source>
</evidence>
<dbReference type="GO" id="GO:0005634">
    <property type="term" value="C:nucleus"/>
    <property type="evidence" value="ECO:0007669"/>
    <property type="project" value="TreeGrafter"/>
</dbReference>
<evidence type="ECO:0000256" key="4">
    <source>
        <dbReference type="SAM" id="MobiDB-lite"/>
    </source>
</evidence>
<gene>
    <name evidence="6" type="ORF">AMSG_09190</name>
</gene>
<dbReference type="OrthoDB" id="120976at2759"/>
<dbReference type="PANTHER" id="PTHR24113:SF12">
    <property type="entry name" value="RAN GTPASE-ACTIVATING PROTEIN 1"/>
    <property type="match status" value="1"/>
</dbReference>
<name>A0A0L0DL69_THETB</name>
<feature type="region of interest" description="Disordered" evidence="4">
    <location>
        <begin position="1461"/>
        <end position="1487"/>
    </location>
</feature>
<dbReference type="Gene3D" id="3.80.10.10">
    <property type="entry name" value="Ribonuclease Inhibitor"/>
    <property type="match status" value="3"/>
</dbReference>
<keyword evidence="2" id="KW-0433">Leucine-rich repeat</keyword>
<sequence length="2269" mass="242069">MSSKVYARPGEAKRRVTTSLRLVYEVCDLVSAFLARLSSPSASASSSPALVDHARGGGTPSQLAPATAFDVLGILMTLVDIAVSLTVSMFTCDVQSEYFAHAPASALEAMPVANPALLLARVGRQVAGKLAAAGQVRDAESLFKTMLRAAESFPDPQAMFIHVLSAAMEVGDMLLVPGAMLDPDGARTLYALVERALDDCPGMVVPPRVAEKLMASLAHIELLSYTVAPPACRAGAPLSSCARRRSSFRGQRRARPSYVASAVRYAQAVEQQAEGDAAAAYTKQLALLSNELEYVFHYTPAYDITSYEGRLHRLSAGLDYQPLADLVDDLLARAALVMAARHYEQAAQLYALAWKAALAACDRYNDSDLASGSTATYGAVCVLRASSVPGHRWTTLEVMEGYNAALRLVLDPPSLDTPPPLPRICAAPMPWEVHKAELARSRAAAADAYADIDAGELGMALSSAQLVTSTLGIMEQVTSDRVQLFTRLVDETAALMGPPPFNIGYAMLSLGSMSAAAMCHYSDVEFAMLVEPLSSNADFAATVASHVSQSYSAIRARVSDCLAAEAESVLAEPAAFPQYVGMTVADVVDALRPLRSGELAAKARSSLVAERMAAAEPAAATKVRDYFESFVALLELKIVALGETSPDPLNPRWKRGFCFDDGGNTPLAKDPPLLGTPAELAAQLRPRSEFVDDLILVGTLPDAGYLCGCPKRGPQLFAQFQTALAEVLDAPHPMLTGTVRQVYGLTLIRESVNASFQPRHFGTSPDATLNVKSSMYRMTSLWLLGLSLFYGVPRRSAPEPYMTFPQRIAGLVSRGHLSACVGRSSSKVLAFAGLIRATVQAAAGTEADSVMASWPHYMPPSECTASANTARVADREAARAAAARATLEIVPGVLARLAASDSGHEASPRGTGTRGAGIYRLSCCQTHGYHSLFQGYLIPLAGTIVEYIGRAESLGFGAVRTDDEALSGQLTRQHIAFVDTSRLVAGITKRSLANVSIPSFIMTQLSTIRGSVYALICHTPFLAFSDAPTAQVPPPPPPQVPGLFVGSEAALWIDTHMPGQQTEVVSFAQALLDAGIIRHCCHSCTKPCSAPFDSGFELYTFPPQDELDAAMERIASAHAAHAAQSAYSSVTRGKVYAEDPTLLAIRDWSTAGQHMPADLMTVAYQSDSVWPLLESRLELELEQLQQWQAALVALASTEPDDSHLQRHLLYLEAGLANLQVMYAEVLAKLARASSPEAKAEVVAKGVLAHGVLSGHRLFTPSVVAPVLAAMDSHRDSRDSAPVATPVFQANVAGNAAGSEAEAAHDSDERAKSGGQLSTSTPQQHIVCKRHAPALFGGGSGAGLFELLAFRRDASQAYNCRLMETSSVVQLVGVGHEARPLREALAECAGPLTNAGWRKSAYTEQLFMHLLLEPSVVEPENYMACASTRDRNTQLVVGTDFSGWFGACPRIPLHGRGRSRSGFALRGSESHGSVNGGKGGSSDGSGAGTAATERLALDAVSRIQRRLAELTFSCMDELQSPIDAEAQEDFMRRRPEQVLSAWLEGMIRQNIAYRETFTLPQLQSLYDGGDGILVPFVLSEAVVAQVYERYLWLQRELRQNTSGTLTHAQLLAKRFPELGQVYASVTEVSEMDALQRYEIVAKHYTHVLASDGMVLDEGQRAFLRRRGIDASAHPKMYVSTVGGCEADLGAYFAKHCTPEYGLSVLYSAYEVEEQVALAIEGMCSGSPEVFEQLDLRLQEQAVRRVPWREVKPSKLGSVLQCVTLLAPRLESLYLRRARGLDDAALETIARGCARLRLLDVSWSQGAVAPGAVLASMGALEHAVLAHVQSLQSLAGLERSGSLVSLDLRGCPSLHTLHLPSYPMDINACRFTYHGLSAVVVGDHAWHPIVFRAAVELRMHSVAEVELVALAGEAARAGSVTQLCIRNSTLCSQGSDAMAALLVNSPLLERVDMLGVGLGRKCVTKLADAIERGCPRITTLVLGGNVLAAKGASQLGRALEKHNVIEFLDVSRAKVGSSGTKLLLEPLVRAGNASLTHLDLSGNPLGNTGAGVVGRALENNALPVRMLRMAKTGMQNKGLVALASGLRHNSLVTRLSLCGNRISGAEGVRALMEAIGAGHSAMARLSLSRNKVDDAGAVVIASELHNAGALCVLELERAQVGVLGAGALARALESAPRLQRLRLANNAFTIKEVRGRGMFASDMSVRQPCEVVLASDEVVRIGLALDAGSTFVSDESSEWHSSSTLGASDDDMSSEGDSTGVFTSLDSDSWE</sequence>
<dbReference type="Pfam" id="PF13516">
    <property type="entry name" value="LRR_6"/>
    <property type="match status" value="1"/>
</dbReference>
<dbReference type="InterPro" id="IPR000591">
    <property type="entry name" value="DEP_dom"/>
</dbReference>
<dbReference type="InterPro" id="IPR036388">
    <property type="entry name" value="WH-like_DNA-bd_sf"/>
</dbReference>
<dbReference type="InterPro" id="IPR032675">
    <property type="entry name" value="LRR_dom_sf"/>
</dbReference>
<evidence type="ECO:0000256" key="1">
    <source>
        <dbReference type="ARBA" id="ARBA00022468"/>
    </source>
</evidence>
<evidence type="ECO:0000313" key="6">
    <source>
        <dbReference type="EMBL" id="KNC53010.1"/>
    </source>
</evidence>
<dbReference type="CDD" id="cd04371">
    <property type="entry name" value="DEP"/>
    <property type="match status" value="1"/>
</dbReference>
<dbReference type="GO" id="GO:0005829">
    <property type="term" value="C:cytosol"/>
    <property type="evidence" value="ECO:0007669"/>
    <property type="project" value="TreeGrafter"/>
</dbReference>
<accession>A0A0L0DL69</accession>
<dbReference type="PROSITE" id="PS50186">
    <property type="entry name" value="DEP"/>
    <property type="match status" value="1"/>
</dbReference>
<dbReference type="GO" id="GO:0005096">
    <property type="term" value="F:GTPase activator activity"/>
    <property type="evidence" value="ECO:0007669"/>
    <property type="project" value="UniProtKB-KW"/>
</dbReference>
<evidence type="ECO:0000256" key="2">
    <source>
        <dbReference type="ARBA" id="ARBA00022614"/>
    </source>
</evidence>
<feature type="compositionally biased region" description="Polar residues" evidence="4">
    <location>
        <begin position="2253"/>
        <end position="2269"/>
    </location>
</feature>
<dbReference type="eggNOG" id="KOG4308">
    <property type="taxonomic scope" value="Eukaryota"/>
</dbReference>
<dbReference type="PANTHER" id="PTHR24113">
    <property type="entry name" value="RAN GTPASE-ACTIVATING PROTEIN 1"/>
    <property type="match status" value="1"/>
</dbReference>
<dbReference type="RefSeq" id="XP_013754896.1">
    <property type="nucleotide sequence ID" value="XM_013899442.1"/>
</dbReference>
<dbReference type="STRING" id="461836.A0A0L0DL69"/>
<dbReference type="GeneID" id="25567698"/>
<dbReference type="GO" id="GO:0048471">
    <property type="term" value="C:perinuclear region of cytoplasm"/>
    <property type="evidence" value="ECO:0007669"/>
    <property type="project" value="TreeGrafter"/>
</dbReference>
<proteinExistence type="predicted"/>
<dbReference type="InterPro" id="IPR001611">
    <property type="entry name" value="Leu-rich_rpt"/>
</dbReference>
<organism evidence="6 7">
    <name type="scientific">Thecamonas trahens ATCC 50062</name>
    <dbReference type="NCBI Taxonomy" id="461836"/>
    <lineage>
        <taxon>Eukaryota</taxon>
        <taxon>Apusozoa</taxon>
        <taxon>Apusomonadida</taxon>
        <taxon>Apusomonadidae</taxon>
        <taxon>Thecamonas</taxon>
    </lineage>
</organism>
<dbReference type="Gene3D" id="1.10.10.10">
    <property type="entry name" value="Winged helix-like DNA-binding domain superfamily/Winged helix DNA-binding domain"/>
    <property type="match status" value="1"/>
</dbReference>
<evidence type="ECO:0000313" key="7">
    <source>
        <dbReference type="Proteomes" id="UP000054408"/>
    </source>
</evidence>
<dbReference type="GO" id="GO:0031267">
    <property type="term" value="F:small GTPase binding"/>
    <property type="evidence" value="ECO:0007669"/>
    <property type="project" value="TreeGrafter"/>
</dbReference>
<reference evidence="6 7" key="1">
    <citation type="submission" date="2010-05" db="EMBL/GenBank/DDBJ databases">
        <title>The Genome Sequence of Thecamonas trahens ATCC 50062.</title>
        <authorList>
            <consortium name="The Broad Institute Genome Sequencing Platform"/>
            <person name="Russ C."/>
            <person name="Cuomo C."/>
            <person name="Shea T."/>
            <person name="Young S.K."/>
            <person name="Zeng Q."/>
            <person name="Koehrsen M."/>
            <person name="Haas B."/>
            <person name="Borodovsky M."/>
            <person name="Guigo R."/>
            <person name="Alvarado L."/>
            <person name="Berlin A."/>
            <person name="Bochicchio J."/>
            <person name="Borenstein D."/>
            <person name="Chapman S."/>
            <person name="Chen Z."/>
            <person name="Freedman E."/>
            <person name="Gellesch M."/>
            <person name="Goldberg J."/>
            <person name="Griggs A."/>
            <person name="Gujja S."/>
            <person name="Heilman E."/>
            <person name="Heiman D."/>
            <person name="Hepburn T."/>
            <person name="Howarth C."/>
            <person name="Jen D."/>
            <person name="Larson L."/>
            <person name="Mehta T."/>
            <person name="Park D."/>
            <person name="Pearson M."/>
            <person name="Roberts A."/>
            <person name="Saif S."/>
            <person name="Shenoy N."/>
            <person name="Sisk P."/>
            <person name="Stolte C."/>
            <person name="Sykes S."/>
            <person name="Thomson T."/>
            <person name="Walk T."/>
            <person name="White J."/>
            <person name="Yandava C."/>
            <person name="Burger G."/>
            <person name="Gray M.W."/>
            <person name="Holland P.W.H."/>
            <person name="King N."/>
            <person name="Lang F.B.F."/>
            <person name="Roger A.J."/>
            <person name="Ruiz-Trillo I."/>
            <person name="Lander E."/>
            <person name="Nusbaum C."/>
        </authorList>
    </citation>
    <scope>NUCLEOTIDE SEQUENCE [LARGE SCALE GENOMIC DNA]</scope>
    <source>
        <strain evidence="6 7">ATCC 50062</strain>
    </source>
</reference>
<feature type="domain" description="DEP" evidence="5">
    <location>
        <begin position="1040"/>
        <end position="1103"/>
    </location>
</feature>
<keyword evidence="3" id="KW-0677">Repeat</keyword>
<dbReference type="GO" id="GO:0035556">
    <property type="term" value="P:intracellular signal transduction"/>
    <property type="evidence" value="ECO:0007669"/>
    <property type="project" value="InterPro"/>
</dbReference>
<dbReference type="SUPFAM" id="SSF52047">
    <property type="entry name" value="RNI-like"/>
    <property type="match status" value="2"/>
</dbReference>
<dbReference type="GO" id="GO:0006913">
    <property type="term" value="P:nucleocytoplasmic transport"/>
    <property type="evidence" value="ECO:0007669"/>
    <property type="project" value="TreeGrafter"/>
</dbReference>
<dbReference type="EMBL" id="GL349477">
    <property type="protein sequence ID" value="KNC53010.1"/>
    <property type="molecule type" value="Genomic_DNA"/>
</dbReference>
<feature type="compositionally biased region" description="Basic and acidic residues" evidence="4">
    <location>
        <begin position="1301"/>
        <end position="1311"/>
    </location>
</feature>
<keyword evidence="7" id="KW-1185">Reference proteome</keyword>
<feature type="region of interest" description="Disordered" evidence="4">
    <location>
        <begin position="1297"/>
        <end position="1322"/>
    </location>
</feature>
<protein>
    <recommendedName>
        <fullName evidence="5">DEP domain-containing protein</fullName>
    </recommendedName>
</protein>
<keyword evidence="1" id="KW-0343">GTPase activation</keyword>
<dbReference type="InterPro" id="IPR027038">
    <property type="entry name" value="RanGap"/>
</dbReference>